<keyword evidence="4" id="KW-1185">Reference proteome</keyword>
<dbReference type="GO" id="GO:0004814">
    <property type="term" value="F:arginine-tRNA ligase activity"/>
    <property type="evidence" value="ECO:0007669"/>
    <property type="project" value="InterPro"/>
</dbReference>
<dbReference type="Gene3D" id="3.40.50.620">
    <property type="entry name" value="HUPs"/>
    <property type="match status" value="1"/>
</dbReference>
<dbReference type="EMBL" id="BFAD01000014">
    <property type="protein sequence ID" value="GBE88784.1"/>
    <property type="molecule type" value="Genomic_DNA"/>
</dbReference>
<dbReference type="PANTHER" id="PTHR11956">
    <property type="entry name" value="ARGINYL-TRNA SYNTHETASE"/>
    <property type="match status" value="1"/>
</dbReference>
<proteinExistence type="inferred from homology"/>
<dbReference type="GO" id="GO:0005739">
    <property type="term" value="C:mitochondrion"/>
    <property type="evidence" value="ECO:0007669"/>
    <property type="project" value="TreeGrafter"/>
</dbReference>
<keyword evidence="1" id="KW-0067">ATP-binding</keyword>
<sequence length="108" mass="12558">MRTRIQRAAAFFKRMEDGDEDALKDWRVLHVHFDVYTVESRVSEESMDNALPQLDEMGLIEDEEGAKRVNLEKCKLVKAVVRKKGGTSIYLTRDIGGAIERYEKYEFD</sequence>
<comment type="caution">
    <text evidence="3">The sequence shown here is derived from an EMBL/GenBank/DDBJ whole genome shotgun (WGS) entry which is preliminary data.</text>
</comment>
<dbReference type="SUPFAM" id="SSF52374">
    <property type="entry name" value="Nucleotidylyl transferase"/>
    <property type="match status" value="1"/>
</dbReference>
<dbReference type="STRING" id="139825.A0A401H300"/>
<dbReference type="InterPro" id="IPR014729">
    <property type="entry name" value="Rossmann-like_a/b/a_fold"/>
</dbReference>
<comment type="similarity">
    <text evidence="1">Belongs to the class-I aminoacyl-tRNA synthetase family.</text>
</comment>
<feature type="domain" description="Arginyl-tRNA synthetase catalytic core" evidence="2">
    <location>
        <begin position="6"/>
        <end position="108"/>
    </location>
</feature>
<dbReference type="Proteomes" id="UP000287166">
    <property type="component" value="Unassembled WGS sequence"/>
</dbReference>
<gene>
    <name evidence="3" type="ORF">SCP_1401890</name>
</gene>
<dbReference type="OrthoDB" id="68056at2759"/>
<keyword evidence="1" id="KW-0030">Aminoacyl-tRNA synthetase</keyword>
<dbReference type="GO" id="GO:0032543">
    <property type="term" value="P:mitochondrial translation"/>
    <property type="evidence" value="ECO:0007669"/>
    <property type="project" value="TreeGrafter"/>
</dbReference>
<evidence type="ECO:0000256" key="1">
    <source>
        <dbReference type="RuleBase" id="RU363038"/>
    </source>
</evidence>
<dbReference type="InterPro" id="IPR001278">
    <property type="entry name" value="Arg-tRNA-ligase"/>
</dbReference>
<accession>A0A401H300</accession>
<organism evidence="3 4">
    <name type="scientific">Sparassis crispa</name>
    <dbReference type="NCBI Taxonomy" id="139825"/>
    <lineage>
        <taxon>Eukaryota</taxon>
        <taxon>Fungi</taxon>
        <taxon>Dikarya</taxon>
        <taxon>Basidiomycota</taxon>
        <taxon>Agaricomycotina</taxon>
        <taxon>Agaricomycetes</taxon>
        <taxon>Polyporales</taxon>
        <taxon>Sparassidaceae</taxon>
        <taxon>Sparassis</taxon>
    </lineage>
</organism>
<keyword evidence="1" id="KW-0648">Protein biosynthesis</keyword>
<dbReference type="RefSeq" id="XP_027619697.1">
    <property type="nucleotide sequence ID" value="XM_027763896.1"/>
</dbReference>
<dbReference type="Pfam" id="PF00750">
    <property type="entry name" value="tRNA-synt_1d"/>
    <property type="match status" value="1"/>
</dbReference>
<evidence type="ECO:0000313" key="4">
    <source>
        <dbReference type="Proteomes" id="UP000287166"/>
    </source>
</evidence>
<reference evidence="3 4" key="1">
    <citation type="journal article" date="2018" name="Sci. Rep.">
        <title>Genome sequence of the cauliflower mushroom Sparassis crispa (Hanabiratake) and its association with beneficial usage.</title>
        <authorList>
            <person name="Kiyama R."/>
            <person name="Furutani Y."/>
            <person name="Kawaguchi K."/>
            <person name="Nakanishi T."/>
        </authorList>
    </citation>
    <scope>NUCLEOTIDE SEQUENCE [LARGE SCALE GENOMIC DNA]</scope>
</reference>
<keyword evidence="1" id="KW-0436">Ligase</keyword>
<evidence type="ECO:0000313" key="3">
    <source>
        <dbReference type="EMBL" id="GBE88784.1"/>
    </source>
</evidence>
<dbReference type="GeneID" id="38785701"/>
<name>A0A401H300_9APHY</name>
<dbReference type="GO" id="GO:0005524">
    <property type="term" value="F:ATP binding"/>
    <property type="evidence" value="ECO:0007669"/>
    <property type="project" value="UniProtKB-KW"/>
</dbReference>
<dbReference type="InterPro" id="IPR035684">
    <property type="entry name" value="ArgRS_core"/>
</dbReference>
<evidence type="ECO:0000259" key="2">
    <source>
        <dbReference type="Pfam" id="PF00750"/>
    </source>
</evidence>
<dbReference type="AlphaFoldDB" id="A0A401H300"/>
<dbReference type="PANTHER" id="PTHR11956:SF11">
    <property type="entry name" value="ARGININE--TRNA LIGASE, MITOCHONDRIAL-RELATED"/>
    <property type="match status" value="1"/>
</dbReference>
<dbReference type="InParanoid" id="A0A401H300"/>
<keyword evidence="1" id="KW-0547">Nucleotide-binding</keyword>
<protein>
    <recommendedName>
        <fullName evidence="2">Arginyl-tRNA synthetase catalytic core domain-containing protein</fullName>
    </recommendedName>
</protein>
<dbReference type="GO" id="GO:0006420">
    <property type="term" value="P:arginyl-tRNA aminoacylation"/>
    <property type="evidence" value="ECO:0007669"/>
    <property type="project" value="InterPro"/>
</dbReference>